<reference evidence="2" key="1">
    <citation type="submission" date="2018-05" db="EMBL/GenBank/DDBJ databases">
        <authorList>
            <person name="Cea G.-C."/>
            <person name="William W."/>
        </authorList>
    </citation>
    <scope>NUCLEOTIDE SEQUENCE [LARGE SCALE GENOMIC DNA]</scope>
    <source>
        <strain evidence="2">DB21MT 5</strain>
    </source>
</reference>
<dbReference type="KEGG" id="mya:MORIYA_2121"/>
<accession>A0A330LPM9</accession>
<sequence>MRLHNLFLFTYALYEGTLKAINIVTIANDNSNSIKVSPSDFNLQCIIRISFIYSRLSNTNLRIKCNH</sequence>
<protein>
    <submittedName>
        <fullName evidence="1">Uncharacterized protein</fullName>
    </submittedName>
</protein>
<proteinExistence type="predicted"/>
<keyword evidence="2" id="KW-1185">Reference proteome</keyword>
<name>A0A330LPM9_9GAMM</name>
<evidence type="ECO:0000313" key="2">
    <source>
        <dbReference type="Proteomes" id="UP000250163"/>
    </source>
</evidence>
<dbReference type="Proteomes" id="UP000250163">
    <property type="component" value="Chromosome MORIYA"/>
</dbReference>
<evidence type="ECO:0000313" key="1">
    <source>
        <dbReference type="EMBL" id="SQD78599.1"/>
    </source>
</evidence>
<gene>
    <name evidence="1" type="ORF">MORIYA_2121</name>
</gene>
<dbReference type="AlphaFoldDB" id="A0A330LPM9"/>
<dbReference type="EMBL" id="LS483250">
    <property type="protein sequence ID" value="SQD78599.1"/>
    <property type="molecule type" value="Genomic_DNA"/>
</dbReference>
<organism evidence="1 2">
    <name type="scientific">Moritella yayanosii</name>
    <dbReference type="NCBI Taxonomy" id="69539"/>
    <lineage>
        <taxon>Bacteria</taxon>
        <taxon>Pseudomonadati</taxon>
        <taxon>Pseudomonadota</taxon>
        <taxon>Gammaproteobacteria</taxon>
        <taxon>Alteromonadales</taxon>
        <taxon>Moritellaceae</taxon>
        <taxon>Moritella</taxon>
    </lineage>
</organism>